<dbReference type="AlphaFoldDB" id="A0A7T5R0N0"/>
<reference evidence="5 6" key="1">
    <citation type="submission" date="2020-07" db="EMBL/GenBank/DDBJ databases">
        <title>Huge and variable diversity of episymbiotic CPR bacteria and DPANN archaea in groundwater ecosystems.</title>
        <authorList>
            <person name="He C.Y."/>
            <person name="Keren R."/>
            <person name="Whittaker M."/>
            <person name="Farag I.F."/>
            <person name="Doudna J."/>
            <person name="Cate J.H.D."/>
            <person name="Banfield J.F."/>
        </authorList>
    </citation>
    <scope>NUCLEOTIDE SEQUENCE [LARGE SCALE GENOMIC DNA]</scope>
    <source>
        <strain evidence="5">NC_groundwater_70_Ag_B-0.1um_54_66</strain>
    </source>
</reference>
<accession>A0A7T5R0N0</accession>
<dbReference type="PANTHER" id="PTHR35089">
    <property type="entry name" value="CHAPERONE PROTEIN SKP"/>
    <property type="match status" value="1"/>
</dbReference>
<gene>
    <name evidence="5" type="ORF">HYS17_07230</name>
</gene>
<dbReference type="GO" id="GO:0050821">
    <property type="term" value="P:protein stabilization"/>
    <property type="evidence" value="ECO:0007669"/>
    <property type="project" value="TreeGrafter"/>
</dbReference>
<protein>
    <submittedName>
        <fullName evidence="5">OmpH family outer membrane protein</fullName>
    </submittedName>
</protein>
<proteinExistence type="inferred from homology"/>
<dbReference type="Pfam" id="PF03938">
    <property type="entry name" value="OmpH"/>
    <property type="match status" value="1"/>
</dbReference>
<feature type="coiled-coil region" evidence="3">
    <location>
        <begin position="36"/>
        <end position="81"/>
    </location>
</feature>
<evidence type="ECO:0000256" key="4">
    <source>
        <dbReference type="SAM" id="SignalP"/>
    </source>
</evidence>
<dbReference type="GO" id="GO:0051082">
    <property type="term" value="F:unfolded protein binding"/>
    <property type="evidence" value="ECO:0007669"/>
    <property type="project" value="InterPro"/>
</dbReference>
<comment type="similarity">
    <text evidence="1">Belongs to the Skp family.</text>
</comment>
<evidence type="ECO:0000256" key="1">
    <source>
        <dbReference type="ARBA" id="ARBA00009091"/>
    </source>
</evidence>
<dbReference type="SUPFAM" id="SSF111384">
    <property type="entry name" value="OmpH-like"/>
    <property type="match status" value="1"/>
</dbReference>
<dbReference type="EMBL" id="CP066681">
    <property type="protein sequence ID" value="QQG35340.1"/>
    <property type="molecule type" value="Genomic_DNA"/>
</dbReference>
<feature type="signal peptide" evidence="4">
    <location>
        <begin position="1"/>
        <end position="22"/>
    </location>
</feature>
<dbReference type="PANTHER" id="PTHR35089:SF1">
    <property type="entry name" value="CHAPERONE PROTEIN SKP"/>
    <property type="match status" value="1"/>
</dbReference>
<dbReference type="SMART" id="SM00935">
    <property type="entry name" value="OmpH"/>
    <property type="match status" value="1"/>
</dbReference>
<evidence type="ECO:0000313" key="5">
    <source>
        <dbReference type="EMBL" id="QQG35340.1"/>
    </source>
</evidence>
<evidence type="ECO:0000313" key="6">
    <source>
        <dbReference type="Proteomes" id="UP000595362"/>
    </source>
</evidence>
<evidence type="ECO:0000256" key="3">
    <source>
        <dbReference type="SAM" id="Coils"/>
    </source>
</evidence>
<feature type="chain" id="PRO_5032851940" evidence="4">
    <location>
        <begin position="23"/>
        <end position="181"/>
    </location>
</feature>
<sequence>MKHLFVSAVVFLALMATPVAVRAEAPDIGVVDVNYIMSESEAAKSLQKQIKEKSEAFQTEFSKFERELKDMEAALGKAKADKVSEEEFKKKRTEFEKKLSDTQALYQKRRQGLEKAKVEAFRALSEAIVKETEKIAAEKGIELVLTKANVVIGSKEMDLTQPVFEAVNANLKDVKLKVSTN</sequence>
<evidence type="ECO:0000256" key="2">
    <source>
        <dbReference type="ARBA" id="ARBA00022729"/>
    </source>
</evidence>
<keyword evidence="2 4" id="KW-0732">Signal</keyword>
<keyword evidence="3" id="KW-0175">Coiled coil</keyword>
<dbReference type="InterPro" id="IPR005632">
    <property type="entry name" value="Chaperone_Skp"/>
</dbReference>
<dbReference type="GO" id="GO:0005829">
    <property type="term" value="C:cytosol"/>
    <property type="evidence" value="ECO:0007669"/>
    <property type="project" value="TreeGrafter"/>
</dbReference>
<dbReference type="Proteomes" id="UP000595362">
    <property type="component" value="Chromosome"/>
</dbReference>
<dbReference type="Gene3D" id="3.30.910.20">
    <property type="entry name" value="Skp domain"/>
    <property type="match status" value="1"/>
</dbReference>
<dbReference type="InterPro" id="IPR024930">
    <property type="entry name" value="Skp_dom_sf"/>
</dbReference>
<organism evidence="5 6">
    <name type="scientific">Micavibrio aeruginosavorus</name>
    <dbReference type="NCBI Taxonomy" id="349221"/>
    <lineage>
        <taxon>Bacteria</taxon>
        <taxon>Pseudomonadati</taxon>
        <taxon>Bdellovibrionota</taxon>
        <taxon>Bdellovibrionia</taxon>
        <taxon>Bdellovibrionales</taxon>
        <taxon>Pseudobdellovibrionaceae</taxon>
        <taxon>Micavibrio</taxon>
    </lineage>
</organism>
<name>A0A7T5R0N0_9BACT</name>